<sequence length="330" mass="37260">MPVKQMDVDMPFKYGYVRFVCIASTCGKHEQIAIPHGDVLIIAGDFTTYGDPKDMVAFNKFLESNDDTTRSGWDRAKSSCKAHSAWNKVYYAENYPRSYKFAHLKFSPFPGSLPHQFKLLISGSNEIPLDPSWRFPRSNHLASTYYCDLLKPVALSAGNYRQMVKRKCNLRDDSLKYSLEGSLQEMKINDARELLTNAIYMEDSEVCVSGIRVYGTPWQPYYDDWAFSAGRRQQLKDKYNKIPKGIDVLLTYAPPLGFGDKTSAGVHIGSVELLNVTHSNVHPKYHVFGYPCEGHGCFTNGSTKFINACCCDASLNPKNVPIVFDIKIPE</sequence>
<dbReference type="AlphaFoldDB" id="A0A183IV30"/>
<dbReference type="InterPro" id="IPR029052">
    <property type="entry name" value="Metallo-depent_PP-like"/>
</dbReference>
<dbReference type="InterPro" id="IPR051693">
    <property type="entry name" value="UPF0046_metallophosphoest"/>
</dbReference>
<accession>A0A183IV30</accession>
<dbReference type="WBParaSite" id="SBAD_0000776001-mRNA-1">
    <property type="protein sequence ID" value="SBAD_0000776001-mRNA-1"/>
    <property type="gene ID" value="SBAD_0000776001"/>
</dbReference>
<dbReference type="PANTHER" id="PTHR12905:SF0">
    <property type="entry name" value="CALCINEURIN-LIKE PHOSPHOESTERASE DOMAIN-CONTAINING PROTEIN"/>
    <property type="match status" value="1"/>
</dbReference>
<dbReference type="Gene3D" id="3.60.21.10">
    <property type="match status" value="2"/>
</dbReference>
<dbReference type="Proteomes" id="UP000270296">
    <property type="component" value="Unassembled WGS sequence"/>
</dbReference>
<gene>
    <name evidence="1" type="ORF">SBAD_LOCUS7477</name>
</gene>
<reference evidence="1 2" key="2">
    <citation type="submission" date="2018-11" db="EMBL/GenBank/DDBJ databases">
        <authorList>
            <consortium name="Pathogen Informatics"/>
        </authorList>
    </citation>
    <scope>NUCLEOTIDE SEQUENCE [LARGE SCALE GENOMIC DNA]</scope>
</reference>
<evidence type="ECO:0000313" key="3">
    <source>
        <dbReference type="WBParaSite" id="SBAD_0000776001-mRNA-1"/>
    </source>
</evidence>
<proteinExistence type="predicted"/>
<evidence type="ECO:0000313" key="2">
    <source>
        <dbReference type="Proteomes" id="UP000270296"/>
    </source>
</evidence>
<evidence type="ECO:0000313" key="1">
    <source>
        <dbReference type="EMBL" id="VDP13258.1"/>
    </source>
</evidence>
<organism evidence="3">
    <name type="scientific">Soboliphyme baturini</name>
    <dbReference type="NCBI Taxonomy" id="241478"/>
    <lineage>
        <taxon>Eukaryota</taxon>
        <taxon>Metazoa</taxon>
        <taxon>Ecdysozoa</taxon>
        <taxon>Nematoda</taxon>
        <taxon>Enoplea</taxon>
        <taxon>Dorylaimia</taxon>
        <taxon>Dioctophymatida</taxon>
        <taxon>Dioctophymatoidea</taxon>
        <taxon>Soboliphymatidae</taxon>
        <taxon>Soboliphyme</taxon>
    </lineage>
</organism>
<dbReference type="EMBL" id="UZAM01010662">
    <property type="protein sequence ID" value="VDP13258.1"/>
    <property type="molecule type" value="Genomic_DNA"/>
</dbReference>
<protein>
    <submittedName>
        <fullName evidence="3">Metalloendopeptidase</fullName>
    </submittedName>
</protein>
<dbReference type="PANTHER" id="PTHR12905">
    <property type="entry name" value="METALLOPHOSPHOESTERASE"/>
    <property type="match status" value="1"/>
</dbReference>
<keyword evidence="2" id="KW-1185">Reference proteome</keyword>
<dbReference type="SUPFAM" id="SSF56300">
    <property type="entry name" value="Metallo-dependent phosphatases"/>
    <property type="match status" value="1"/>
</dbReference>
<name>A0A183IV30_9BILA</name>
<dbReference type="OrthoDB" id="630188at2759"/>
<reference evidence="3" key="1">
    <citation type="submission" date="2016-06" db="UniProtKB">
        <authorList>
            <consortium name="WormBaseParasite"/>
        </authorList>
    </citation>
    <scope>IDENTIFICATION</scope>
</reference>